<dbReference type="InterPro" id="IPR057982">
    <property type="entry name" value="TPR_NAA35"/>
</dbReference>
<dbReference type="Proteomes" id="UP000290809">
    <property type="component" value="Unassembled WGS sequence"/>
</dbReference>
<evidence type="ECO:0000256" key="4">
    <source>
        <dbReference type="ARBA" id="ARBA00030494"/>
    </source>
</evidence>
<dbReference type="PANTHER" id="PTHR21373:SF0">
    <property type="entry name" value="N-ALPHA-ACETYLTRANSFERASE 35, NATC AUXILIARY SUBUNIT"/>
    <property type="match status" value="1"/>
</dbReference>
<organism evidence="7 8">
    <name type="scientific">Schistosoma bovis</name>
    <name type="common">Blood fluke</name>
    <dbReference type="NCBI Taxonomy" id="6184"/>
    <lineage>
        <taxon>Eukaryota</taxon>
        <taxon>Metazoa</taxon>
        <taxon>Spiralia</taxon>
        <taxon>Lophotrochozoa</taxon>
        <taxon>Platyhelminthes</taxon>
        <taxon>Trematoda</taxon>
        <taxon>Digenea</taxon>
        <taxon>Strigeidida</taxon>
        <taxon>Schistosomatoidea</taxon>
        <taxon>Schistosomatidae</taxon>
        <taxon>Schistosoma</taxon>
    </lineage>
</organism>
<evidence type="ECO:0000256" key="2">
    <source>
        <dbReference type="ARBA" id="ARBA00006289"/>
    </source>
</evidence>
<dbReference type="PANTHER" id="PTHR21373">
    <property type="entry name" value="GLUCOSE REPRESSIBLE PROTEIN MAK10"/>
    <property type="match status" value="1"/>
</dbReference>
<dbReference type="InterPro" id="IPR007244">
    <property type="entry name" value="Naa35_N"/>
</dbReference>
<dbReference type="GO" id="GO:0016740">
    <property type="term" value="F:transferase activity"/>
    <property type="evidence" value="ECO:0007669"/>
    <property type="project" value="UniProtKB-KW"/>
</dbReference>
<dbReference type="EMBL" id="QMKO01001676">
    <property type="protein sequence ID" value="RTG87457.1"/>
    <property type="molecule type" value="Genomic_DNA"/>
</dbReference>
<feature type="domain" description="NAA35-like N-terminal" evidence="5">
    <location>
        <begin position="42"/>
        <end position="138"/>
    </location>
</feature>
<evidence type="ECO:0000256" key="1">
    <source>
        <dbReference type="ARBA" id="ARBA00004496"/>
    </source>
</evidence>
<dbReference type="GO" id="GO:0031417">
    <property type="term" value="C:NatC complex"/>
    <property type="evidence" value="ECO:0007669"/>
    <property type="project" value="InterPro"/>
</dbReference>
<comment type="caution">
    <text evidence="7">The sequence shown here is derived from an EMBL/GenBank/DDBJ whole genome shotgun (WGS) entry which is preliminary data.</text>
</comment>
<protein>
    <recommendedName>
        <fullName evidence="4">Protein MAK10 homolog</fullName>
    </recommendedName>
</protein>
<dbReference type="InterPro" id="IPR057983">
    <property type="entry name" value="NAA35-like_N"/>
</dbReference>
<keyword evidence="8" id="KW-1185">Reference proteome</keyword>
<dbReference type="Pfam" id="PF25789">
    <property type="entry name" value="TPR_NAA35"/>
    <property type="match status" value="1"/>
</dbReference>
<evidence type="ECO:0000259" key="6">
    <source>
        <dbReference type="Pfam" id="PF25789"/>
    </source>
</evidence>
<comment type="subcellular location">
    <subcellularLocation>
        <location evidence="1">Cytoplasm</location>
    </subcellularLocation>
</comment>
<proteinExistence type="inferred from homology"/>
<keyword evidence="3" id="KW-0963">Cytoplasm</keyword>
<accession>A0A430QIE4</accession>
<dbReference type="Pfam" id="PF04112">
    <property type="entry name" value="Mak10"/>
    <property type="match status" value="1"/>
</dbReference>
<reference evidence="7 8" key="1">
    <citation type="journal article" date="2019" name="PLoS Pathog.">
        <title>Genome sequence of the bovine parasite Schistosoma bovis Tanzania.</title>
        <authorList>
            <person name="Oey H."/>
            <person name="Zakrzewski M."/>
            <person name="Gobert G."/>
            <person name="Gravermann K."/>
            <person name="Stoye J."/>
            <person name="Jones M."/>
            <person name="Mcmanus D."/>
            <person name="Krause L."/>
        </authorList>
    </citation>
    <scope>NUCLEOTIDE SEQUENCE [LARGE SCALE GENOMIC DNA]</scope>
    <source>
        <strain evidence="7 8">TAN1997</strain>
    </source>
</reference>
<sequence length="961" mass="109352">MTTESSEQNTTNFIQPVSIPEQMTMDITNAFFSACRIGLKPGELLHPCWFDLKYSMSAIEIMDPKMDALVQGNRKVLTVCEALSSEQLPLGPFSSLYELLGITDELLAACVNWLTGDSLAQSIFICMYMHCTQLIRDKYLAAFCELLRRSIYQLRHIIICANVFDEEDHYKFTHGMPVHEPSNIFDGYGGFRNDCLHKLSVSELIAHVNDLNRNLENESTMFADREEKLLMGLHSRLQFVQVLLLFTNSIFECINPTRVYFEQDLFEGYTHADLDFSEKNPSPPKLYEAKNNTEFLWDSFIDICRKVSQHLSSLKSLSDTLVETSNIGKMAGEGKFRPKDAAYGLPGFEVFLNQTNVPTYMPKVVNIHDRHKSFVYFSSLFTRLNHILCTYENFALWNVLHPEPLRLHSLWTFIQKSGQISCPYVKALLFPDDSSEVNEPMLTTCVLSKTIIYMFHSTLMGQGDVIELQPPFLSPVHFLNSWQELEPTAYRPLIKNIIYNIPELMSFFNTLSNHFAHISYIYCLNRSRQRSALGSWLDDLPNLLDECANAEFVIGVELRNKLANKTTECFESVGKFEVLSTQKAVVPVQINLSCFVTYVYYYLAWDYIVSGFQLDLYSPSEWLSIYAFMIHLFQNLASLLRSLSENCIVSGSEGQPTLENESADSKGLNKQVDKCDSVNDVERLVNRQSKKKKKHREKCNVSGVHSKGIEMSNTTNFNSVVKPISPMIHEIGSTFEVHLLNVHQYLNTATLYVIRALQRDSGIEINVNCLSPDPNSDGQLRLFISRNYLEPYARRLGIFLIPHNSPLAEMGGVSGAYETWRSLVSSSIIDGRSTSDLYLMAARAFDEAHNLIQKTLYLKSVGEEKLLKFTQSPIVLPLFTEKLGPPDQLIDLQQLARRNSIACRVLGVCEDRRPIVHTANPSTINPKMSFLCSSSPVKLDYNFLESKCYPLIRLASQSKKC</sequence>
<evidence type="ECO:0000256" key="3">
    <source>
        <dbReference type="ARBA" id="ARBA00022490"/>
    </source>
</evidence>
<dbReference type="AlphaFoldDB" id="A0A430QIE4"/>
<evidence type="ECO:0000313" key="7">
    <source>
        <dbReference type="EMBL" id="RTG87457.1"/>
    </source>
</evidence>
<gene>
    <name evidence="7" type="ORF">DC041_0008178</name>
</gene>
<dbReference type="STRING" id="6184.A0A430QIE4"/>
<comment type="similarity">
    <text evidence="2">Belongs to the MAK10 family.</text>
</comment>
<evidence type="ECO:0000313" key="8">
    <source>
        <dbReference type="Proteomes" id="UP000290809"/>
    </source>
</evidence>
<name>A0A430QIE4_SCHBO</name>
<evidence type="ECO:0000259" key="5">
    <source>
        <dbReference type="Pfam" id="PF04112"/>
    </source>
</evidence>
<keyword evidence="7" id="KW-0808">Transferase</keyword>
<feature type="domain" description="NAA35-like TPR repeats" evidence="6">
    <location>
        <begin position="495"/>
        <end position="758"/>
    </location>
</feature>